<dbReference type="AlphaFoldDB" id="A0A2J8GTD2"/>
<comment type="caution">
    <text evidence="1">The sequence shown here is derived from an EMBL/GenBank/DDBJ whole genome shotgun (WGS) entry which is preliminary data.</text>
</comment>
<dbReference type="Pfam" id="PF11143">
    <property type="entry name" value="DUF2919"/>
    <property type="match status" value="1"/>
</dbReference>
<dbReference type="Proteomes" id="UP000248729">
    <property type="component" value="Unassembled WGS sequence"/>
</dbReference>
<dbReference type="RefSeq" id="WP_102940867.1">
    <property type="nucleotide sequence ID" value="NZ_QLTR01000054.1"/>
</dbReference>
<dbReference type="STRING" id="1348635.GCA_000740015_02571"/>
<dbReference type="InterPro" id="IPR021318">
    <property type="entry name" value="DUF2919"/>
</dbReference>
<dbReference type="EMBL" id="QLTR01000054">
    <property type="protein sequence ID" value="RAS53912.1"/>
    <property type="molecule type" value="Genomic_DNA"/>
</dbReference>
<organism evidence="1 2">
    <name type="scientific">Vibrio diazotrophicus</name>
    <dbReference type="NCBI Taxonomy" id="685"/>
    <lineage>
        <taxon>Bacteria</taxon>
        <taxon>Pseudomonadati</taxon>
        <taxon>Pseudomonadota</taxon>
        <taxon>Gammaproteobacteria</taxon>
        <taxon>Vibrionales</taxon>
        <taxon>Vibrionaceae</taxon>
        <taxon>Vibrio</taxon>
    </lineage>
</organism>
<gene>
    <name evidence="1" type="ORF">DET48_15410</name>
</gene>
<accession>A0A2J8GTD2</accession>
<proteinExistence type="predicted"/>
<name>A0A2J8GTD2_VIBDI</name>
<protein>
    <submittedName>
        <fullName evidence="1">Uncharacterized protein</fullName>
    </submittedName>
</protein>
<evidence type="ECO:0000313" key="1">
    <source>
        <dbReference type="EMBL" id="RAS53912.1"/>
    </source>
</evidence>
<evidence type="ECO:0000313" key="2">
    <source>
        <dbReference type="Proteomes" id="UP000248729"/>
    </source>
</evidence>
<reference evidence="1 2" key="1">
    <citation type="submission" date="2018-06" db="EMBL/GenBank/DDBJ databases">
        <title>Freshwater and sediment microbial communities from various areas in North America, analyzing microbe dynamics in response to fracking.</title>
        <authorList>
            <person name="Lamendella R."/>
        </authorList>
    </citation>
    <scope>NUCLEOTIDE SEQUENCE [LARGE SCALE GENOMIC DNA]</scope>
    <source>
        <strain evidence="1 2">99A</strain>
    </source>
</reference>
<sequence>MRYSIEQYDANGFLKAPKWLWLGWFFLSKAWIVFVMAGASRDSGPKILGLIYPDHSMLYLGLAMGVPSIAMMWLVGLRHPDRRWAILSAKWGREVTLLTTLAQFVQTGYHVYLQNGSFNWISALSMLLLLWFALYVYNSRSVRDCFQVPVLYRT</sequence>